<evidence type="ECO:0000256" key="1">
    <source>
        <dbReference type="ARBA" id="ARBA00010515"/>
    </source>
</evidence>
<feature type="domain" description="Alpha/beta hydrolase fold-3" evidence="2">
    <location>
        <begin position="85"/>
        <end position="325"/>
    </location>
</feature>
<dbReference type="AlphaFoldDB" id="A0A9R0J138"/>
<name>A0A9R0J138_SPIOL</name>
<reference evidence="4" key="2">
    <citation type="submission" date="2025-08" db="UniProtKB">
        <authorList>
            <consortium name="RefSeq"/>
        </authorList>
    </citation>
    <scope>IDENTIFICATION</scope>
    <source>
        <tissue evidence="4">Leaf</tissue>
    </source>
</reference>
<sequence length="349" mass="39291">MGSLAEVSEDCFGVLQLYSDGSVYRANESEIDFGVYNKKNSHEVVGEGCLVEWEDCLFDEKHQLYLRVYKPSYKNSNNKKLPILYYIHGGGFCLGSRTWPNGHNCCLRLSSQLQALVIAPDYRLAPEHRLPAAIEDGFNAVKWLQKQAKQRDQESNPRNDDYYYNNQNTCNKLLEDGVDFDKVFIMGDSSGGNIAHHLAVRLGSGSPGLSPLRVCGYVLLAPFFGGSLRTKSEADGPPEPVLTLDSLDRFWRLSLPKGEDRDDPIANPFGPWSPNLKMVNLDPMLVIVGGKEIMKDRVEDYAKRLKQVGKDITFVEFEGQHHGFLTHNPCSHVSDQLCQLIKQFIFANK</sequence>
<organism evidence="3 4">
    <name type="scientific">Spinacia oleracea</name>
    <name type="common">Spinach</name>
    <dbReference type="NCBI Taxonomy" id="3562"/>
    <lineage>
        <taxon>Eukaryota</taxon>
        <taxon>Viridiplantae</taxon>
        <taxon>Streptophyta</taxon>
        <taxon>Embryophyta</taxon>
        <taxon>Tracheophyta</taxon>
        <taxon>Spermatophyta</taxon>
        <taxon>Magnoliopsida</taxon>
        <taxon>eudicotyledons</taxon>
        <taxon>Gunneridae</taxon>
        <taxon>Pentapetalae</taxon>
        <taxon>Caryophyllales</taxon>
        <taxon>Chenopodiaceae</taxon>
        <taxon>Chenopodioideae</taxon>
        <taxon>Anserineae</taxon>
        <taxon>Spinacia</taxon>
    </lineage>
</organism>
<dbReference type="Pfam" id="PF07859">
    <property type="entry name" value="Abhydrolase_3"/>
    <property type="match status" value="1"/>
</dbReference>
<dbReference type="SUPFAM" id="SSF53474">
    <property type="entry name" value="alpha/beta-Hydrolases"/>
    <property type="match status" value="1"/>
</dbReference>
<evidence type="ECO:0000313" key="4">
    <source>
        <dbReference type="RefSeq" id="XP_021859051.1"/>
    </source>
</evidence>
<reference evidence="3" key="1">
    <citation type="journal article" date="2021" name="Nat. Commun.">
        <title>Genomic analyses provide insights into spinach domestication and the genetic basis of agronomic traits.</title>
        <authorList>
            <person name="Cai X."/>
            <person name="Sun X."/>
            <person name="Xu C."/>
            <person name="Sun H."/>
            <person name="Wang X."/>
            <person name="Ge C."/>
            <person name="Zhang Z."/>
            <person name="Wang Q."/>
            <person name="Fei Z."/>
            <person name="Jiao C."/>
            <person name="Wang Q."/>
        </authorList>
    </citation>
    <scope>NUCLEOTIDE SEQUENCE [LARGE SCALE GENOMIC DNA]</scope>
    <source>
        <strain evidence="3">cv. Varoflay</strain>
    </source>
</reference>
<dbReference type="PANTHER" id="PTHR23024">
    <property type="entry name" value="ARYLACETAMIDE DEACETYLASE"/>
    <property type="match status" value="1"/>
</dbReference>
<dbReference type="PANTHER" id="PTHR23024:SF406">
    <property type="entry name" value="CARBOXYLESTERASE 15-RELATED"/>
    <property type="match status" value="1"/>
</dbReference>
<dbReference type="KEGG" id="soe:110798193"/>
<keyword evidence="3" id="KW-1185">Reference proteome</keyword>
<dbReference type="Proteomes" id="UP000813463">
    <property type="component" value="Chromosome 6"/>
</dbReference>
<proteinExistence type="inferred from homology"/>
<dbReference type="GeneID" id="110798193"/>
<dbReference type="InterPro" id="IPR013094">
    <property type="entry name" value="AB_hydrolase_3"/>
</dbReference>
<gene>
    <name evidence="4" type="primary">LOC110798193</name>
</gene>
<dbReference type="Gene3D" id="3.40.50.1820">
    <property type="entry name" value="alpha/beta hydrolase"/>
    <property type="match status" value="1"/>
</dbReference>
<dbReference type="GO" id="GO:0016787">
    <property type="term" value="F:hydrolase activity"/>
    <property type="evidence" value="ECO:0007669"/>
    <property type="project" value="InterPro"/>
</dbReference>
<accession>A0A9R0J138</accession>
<evidence type="ECO:0000259" key="2">
    <source>
        <dbReference type="Pfam" id="PF07859"/>
    </source>
</evidence>
<protein>
    <submittedName>
        <fullName evidence="4">Probable carboxylesterase 15</fullName>
    </submittedName>
</protein>
<dbReference type="RefSeq" id="XP_021859051.1">
    <property type="nucleotide sequence ID" value="XM_022003359.2"/>
</dbReference>
<evidence type="ECO:0000313" key="3">
    <source>
        <dbReference type="Proteomes" id="UP000813463"/>
    </source>
</evidence>
<dbReference type="InterPro" id="IPR050466">
    <property type="entry name" value="Carboxylest/Gibb_receptor"/>
</dbReference>
<dbReference type="InterPro" id="IPR029058">
    <property type="entry name" value="AB_hydrolase_fold"/>
</dbReference>
<comment type="similarity">
    <text evidence="1">Belongs to the 'GDXG' lipolytic enzyme family.</text>
</comment>
<dbReference type="OrthoDB" id="408631at2759"/>